<dbReference type="Proteomes" id="UP000010146">
    <property type="component" value="Unassembled WGS sequence"/>
</dbReference>
<evidence type="ECO:0000256" key="9">
    <source>
        <dbReference type="HAMAP-Rule" id="MF_01925"/>
    </source>
</evidence>
<accession>A0A0F5PMS2</accession>
<keyword evidence="4 9" id="KW-0028">Amino-acid biosynthesis</keyword>
<dbReference type="InterPro" id="IPR028939">
    <property type="entry name" value="P5C_Rdtase_cat_N"/>
</dbReference>
<name>A0A0F5PMS2_9THEO</name>
<dbReference type="EC" id="1.5.1.2" evidence="9 10"/>
<dbReference type="NCBIfam" id="TIGR00112">
    <property type="entry name" value="proC"/>
    <property type="match status" value="1"/>
</dbReference>
<dbReference type="InterPro" id="IPR036291">
    <property type="entry name" value="NAD(P)-bd_dom_sf"/>
</dbReference>
<comment type="pathway">
    <text evidence="9 12">Amino-acid biosynthesis; L-proline biosynthesis; L-proline from L-glutamate 5-semialdehyde: step 1/1.</text>
</comment>
<dbReference type="GO" id="GO:0005737">
    <property type="term" value="C:cytoplasm"/>
    <property type="evidence" value="ECO:0007669"/>
    <property type="project" value="UniProtKB-SubCell"/>
</dbReference>
<reference evidence="16" key="3">
    <citation type="submission" date="2015-02" db="EMBL/GenBank/DDBJ databases">
        <title>Genome analysis of three genomes within the thermophilic hydrogenogenic bacterial species Caldanaerobacter subterraneus.</title>
        <authorList>
            <person name="Sant'Anna F.H."/>
            <person name="Lebedinsky A."/>
            <person name="Sokolova T."/>
            <person name="Robb F.T."/>
            <person name="Gonzalez J.M."/>
        </authorList>
    </citation>
    <scope>NUCLEOTIDE SEQUENCE [LARGE SCALE GENOMIC DNA]</scope>
    <source>
        <strain evidence="16">DSM 12653</strain>
    </source>
</reference>
<comment type="similarity">
    <text evidence="2 9 12">Belongs to the pyrroline-5-carboxylate reductase family.</text>
</comment>
<dbReference type="PROSITE" id="PS00521">
    <property type="entry name" value="P5CR"/>
    <property type="match status" value="1"/>
</dbReference>
<dbReference type="SUPFAM" id="SSF48179">
    <property type="entry name" value="6-phosphogluconate dehydrogenase C-terminal domain-like"/>
    <property type="match status" value="1"/>
</dbReference>
<dbReference type="FunFam" id="1.10.3730.10:FF:000001">
    <property type="entry name" value="Pyrroline-5-carboxylate reductase"/>
    <property type="match status" value="1"/>
</dbReference>
<evidence type="ECO:0000256" key="2">
    <source>
        <dbReference type="ARBA" id="ARBA00005525"/>
    </source>
</evidence>
<dbReference type="InterPro" id="IPR053790">
    <property type="entry name" value="P5CR-like_CS"/>
</dbReference>
<evidence type="ECO:0000256" key="1">
    <source>
        <dbReference type="ARBA" id="ARBA00004496"/>
    </source>
</evidence>
<evidence type="ECO:0000256" key="4">
    <source>
        <dbReference type="ARBA" id="ARBA00022605"/>
    </source>
</evidence>
<comment type="function">
    <text evidence="8 9">Catalyzes the reduction of 1-pyrroline-5-carboxylate (PCA) to L-proline.</text>
</comment>
<evidence type="ECO:0000256" key="3">
    <source>
        <dbReference type="ARBA" id="ARBA00022490"/>
    </source>
</evidence>
<feature type="binding site" evidence="11">
    <location>
        <begin position="68"/>
        <end position="71"/>
    </location>
    <ligand>
        <name>NADP(+)</name>
        <dbReference type="ChEBI" id="CHEBI:58349"/>
    </ligand>
</feature>
<proteinExistence type="inferred from homology"/>
<dbReference type="PANTHER" id="PTHR11645:SF0">
    <property type="entry name" value="PYRROLINE-5-CARBOXYLATE REDUCTASE 3"/>
    <property type="match status" value="1"/>
</dbReference>
<comment type="catalytic activity">
    <reaction evidence="9 12">
        <text>L-proline + NADP(+) = (S)-1-pyrroline-5-carboxylate + NADPH + 2 H(+)</text>
        <dbReference type="Rhea" id="RHEA:14109"/>
        <dbReference type="ChEBI" id="CHEBI:15378"/>
        <dbReference type="ChEBI" id="CHEBI:17388"/>
        <dbReference type="ChEBI" id="CHEBI:57783"/>
        <dbReference type="ChEBI" id="CHEBI:58349"/>
        <dbReference type="ChEBI" id="CHEBI:60039"/>
        <dbReference type="EC" id="1.5.1.2"/>
    </reaction>
</comment>
<dbReference type="InterPro" id="IPR000304">
    <property type="entry name" value="Pyrroline-COOH_reductase"/>
</dbReference>
<evidence type="ECO:0000259" key="13">
    <source>
        <dbReference type="Pfam" id="PF03807"/>
    </source>
</evidence>
<feature type="domain" description="Pyrroline-5-carboxylate reductase catalytic N-terminal" evidence="13">
    <location>
        <begin position="2"/>
        <end position="96"/>
    </location>
</feature>
<dbReference type="PIRSF" id="PIRSF000193">
    <property type="entry name" value="Pyrrol-5-carb_rd"/>
    <property type="match status" value="1"/>
</dbReference>
<dbReference type="GO" id="GO:0004735">
    <property type="term" value="F:pyrroline-5-carboxylate reductase activity"/>
    <property type="evidence" value="ECO:0007669"/>
    <property type="project" value="UniProtKB-UniRule"/>
</dbReference>
<dbReference type="UniPathway" id="UPA00098">
    <property type="reaction ID" value="UER00361"/>
</dbReference>
<organism evidence="15 16">
    <name type="scientific">Caldanaerobacter subterraneus subsp. pacificus DSM 12653</name>
    <dbReference type="NCBI Taxonomy" id="391606"/>
    <lineage>
        <taxon>Bacteria</taxon>
        <taxon>Bacillati</taxon>
        <taxon>Bacillota</taxon>
        <taxon>Clostridia</taxon>
        <taxon>Thermoanaerobacterales</taxon>
        <taxon>Thermoanaerobacteraceae</taxon>
        <taxon>Caldanaerobacter</taxon>
    </lineage>
</organism>
<evidence type="ECO:0000256" key="5">
    <source>
        <dbReference type="ARBA" id="ARBA00022650"/>
    </source>
</evidence>
<feature type="binding site" evidence="11">
    <location>
        <begin position="6"/>
        <end position="11"/>
    </location>
    <ligand>
        <name>NADP(+)</name>
        <dbReference type="ChEBI" id="CHEBI:58349"/>
    </ligand>
</feature>
<dbReference type="Gene3D" id="1.10.3730.10">
    <property type="entry name" value="ProC C-terminal domain-like"/>
    <property type="match status" value="1"/>
</dbReference>
<evidence type="ECO:0000313" key="16">
    <source>
        <dbReference type="Proteomes" id="UP000010146"/>
    </source>
</evidence>
<keyword evidence="3 9" id="KW-0963">Cytoplasm</keyword>
<gene>
    <name evidence="9" type="primary">proC</name>
    <name evidence="15" type="ORF">CDSM653_01280</name>
</gene>
<dbReference type="PANTHER" id="PTHR11645">
    <property type="entry name" value="PYRROLINE-5-CARBOXYLATE REDUCTASE"/>
    <property type="match status" value="1"/>
</dbReference>
<evidence type="ECO:0000256" key="11">
    <source>
        <dbReference type="PIRSR" id="PIRSR000193-1"/>
    </source>
</evidence>
<keyword evidence="6 9" id="KW-0521">NADP</keyword>
<dbReference type="Pfam" id="PF03807">
    <property type="entry name" value="F420_oxidored"/>
    <property type="match status" value="1"/>
</dbReference>
<evidence type="ECO:0000256" key="12">
    <source>
        <dbReference type="RuleBase" id="RU003903"/>
    </source>
</evidence>
<comment type="catalytic activity">
    <reaction evidence="9">
        <text>L-proline + NAD(+) = (S)-1-pyrroline-5-carboxylate + NADH + 2 H(+)</text>
        <dbReference type="Rhea" id="RHEA:14105"/>
        <dbReference type="ChEBI" id="CHEBI:15378"/>
        <dbReference type="ChEBI" id="CHEBI:17388"/>
        <dbReference type="ChEBI" id="CHEBI:57540"/>
        <dbReference type="ChEBI" id="CHEBI:57945"/>
        <dbReference type="ChEBI" id="CHEBI:60039"/>
        <dbReference type="EC" id="1.5.1.2"/>
    </reaction>
</comment>
<sequence>MKIGFIGAGNMGMALIKGILKSDFVEAEDLILYDPVREKVEGLEREFGTVTAKDNLELTEKSDVVIVAVKPNVYDEVLKEIREKVTEEKIIITIAPGITIDHVKKLLGRGKIVRTIPNTPALIGEGITAVTYSEEVKEEDKELVRKIFSTCGEIVEIEEKLIDVAMAVSSCSPAFVYMFIEALADGGVLLGLPRDVAYKLASKAVSGAGSMVFKTGFHPGQLKDMVTSPGGTTIEGIRVLEKSGMRSAVIEAVIAAYQKAKGLK</sequence>
<dbReference type="InterPro" id="IPR029036">
    <property type="entry name" value="P5CR_dimer"/>
</dbReference>
<keyword evidence="5 9" id="KW-0641">Proline biosynthesis</keyword>
<feature type="binding site" evidence="11">
    <location>
        <position position="55"/>
    </location>
    <ligand>
        <name>NADPH</name>
        <dbReference type="ChEBI" id="CHEBI:57783"/>
    </ligand>
</feature>
<dbReference type="GO" id="GO:0055129">
    <property type="term" value="P:L-proline biosynthetic process"/>
    <property type="evidence" value="ECO:0007669"/>
    <property type="project" value="UniProtKB-UniRule"/>
</dbReference>
<dbReference type="FunFam" id="3.40.50.720:FF:000190">
    <property type="entry name" value="Pyrroline-5-carboxylate reductase"/>
    <property type="match status" value="1"/>
</dbReference>
<dbReference type="RefSeq" id="WP_011025655.1">
    <property type="nucleotide sequence ID" value="NZ_ABXP02000074.1"/>
</dbReference>
<comment type="subcellular location">
    <subcellularLocation>
        <location evidence="1 9">Cytoplasm</location>
    </subcellularLocation>
</comment>
<dbReference type="EMBL" id="ABXP02000074">
    <property type="protein sequence ID" value="KKC29686.1"/>
    <property type="molecule type" value="Genomic_DNA"/>
</dbReference>
<dbReference type="HAMAP" id="MF_01925">
    <property type="entry name" value="P5C_reductase"/>
    <property type="match status" value="1"/>
</dbReference>
<evidence type="ECO:0000256" key="7">
    <source>
        <dbReference type="ARBA" id="ARBA00023002"/>
    </source>
</evidence>
<protein>
    <recommendedName>
        <fullName evidence="9 10">Pyrroline-5-carboxylate reductase</fullName>
        <shortName evidence="9">P5C reductase</shortName>
        <shortName evidence="9">P5CR</shortName>
        <ecNumber evidence="9 10">1.5.1.2</ecNumber>
    </recommendedName>
    <alternativeName>
        <fullName evidence="9">PCA reductase</fullName>
    </alternativeName>
</protein>
<evidence type="ECO:0000256" key="8">
    <source>
        <dbReference type="ARBA" id="ARBA00058118"/>
    </source>
</evidence>
<keyword evidence="7 9" id="KW-0560">Oxidoreductase</keyword>
<dbReference type="Gene3D" id="3.40.50.720">
    <property type="entry name" value="NAD(P)-binding Rossmann-like Domain"/>
    <property type="match status" value="1"/>
</dbReference>
<evidence type="ECO:0000256" key="6">
    <source>
        <dbReference type="ARBA" id="ARBA00022857"/>
    </source>
</evidence>
<evidence type="ECO:0000259" key="14">
    <source>
        <dbReference type="Pfam" id="PF14748"/>
    </source>
</evidence>
<reference evidence="15 16" key="1">
    <citation type="submission" date="2008-07" db="EMBL/GenBank/DDBJ databases">
        <authorList>
            <person name="Gonzalez J."/>
            <person name="Sokolova T."/>
            <person name="Ferriera S."/>
            <person name="Johnson J."/>
            <person name="Kravitz S."/>
            <person name="Beeson K."/>
            <person name="Sutton G."/>
            <person name="Rogers Y.-H."/>
            <person name="Friedman R."/>
            <person name="Frazier M."/>
            <person name="Venter J.C."/>
        </authorList>
    </citation>
    <scope>NUCLEOTIDE SEQUENCE [LARGE SCALE GENOMIC DNA]</scope>
    <source>
        <strain evidence="15 16">DSM 12653</strain>
    </source>
</reference>
<feature type="domain" description="Pyrroline-5-carboxylate reductase dimerisation" evidence="14">
    <location>
        <begin position="159"/>
        <end position="262"/>
    </location>
</feature>
<evidence type="ECO:0000256" key="10">
    <source>
        <dbReference type="NCBIfam" id="TIGR00112"/>
    </source>
</evidence>
<dbReference type="SUPFAM" id="SSF51735">
    <property type="entry name" value="NAD(P)-binding Rossmann-fold domains"/>
    <property type="match status" value="1"/>
</dbReference>
<reference evidence="15 16" key="2">
    <citation type="journal article" date="2015" name="BMC Genomics">
        <title>Analysis of three genomes within the thermophilic bacterial species Caldanaerobacter subterraneus with a focus on carbon monoxide dehydrogenase evolution and hydrolase diversity.</title>
        <authorList>
            <person name="Sant'Anna F.H."/>
            <person name="Lebedinsky A.V."/>
            <person name="Sokolova T.G."/>
            <person name="Robb F.T."/>
            <person name="Gonzalez J.M."/>
        </authorList>
    </citation>
    <scope>NUCLEOTIDE SEQUENCE [LARGE SCALE GENOMIC DNA]</scope>
    <source>
        <strain evidence="15 16">DSM 12653</strain>
    </source>
</reference>
<evidence type="ECO:0000313" key="15">
    <source>
        <dbReference type="EMBL" id="KKC29686.1"/>
    </source>
</evidence>
<comment type="caution">
    <text evidence="15">The sequence shown here is derived from an EMBL/GenBank/DDBJ whole genome shotgun (WGS) entry which is preliminary data.</text>
</comment>
<dbReference type="AlphaFoldDB" id="A0A0F5PMS2"/>
<dbReference type="Pfam" id="PF14748">
    <property type="entry name" value="P5CR_dimer"/>
    <property type="match status" value="1"/>
</dbReference>
<dbReference type="InterPro" id="IPR008927">
    <property type="entry name" value="6-PGluconate_DH-like_C_sf"/>
</dbReference>